<evidence type="ECO:0000313" key="2">
    <source>
        <dbReference type="Proteomes" id="UP000789920"/>
    </source>
</evidence>
<sequence length="77" mass="9045">EDRQEFHKIIANQKKMTDIIMDEYRFLLCRGHNSKEACTVADARKVLINPPKDLSEKVLAHIEKRFEEVPLAPLYSY</sequence>
<organism evidence="1 2">
    <name type="scientific">Racocetra persica</name>
    <dbReference type="NCBI Taxonomy" id="160502"/>
    <lineage>
        <taxon>Eukaryota</taxon>
        <taxon>Fungi</taxon>
        <taxon>Fungi incertae sedis</taxon>
        <taxon>Mucoromycota</taxon>
        <taxon>Glomeromycotina</taxon>
        <taxon>Glomeromycetes</taxon>
        <taxon>Diversisporales</taxon>
        <taxon>Gigasporaceae</taxon>
        <taxon>Racocetra</taxon>
    </lineage>
</organism>
<feature type="non-terminal residue" evidence="1">
    <location>
        <position position="77"/>
    </location>
</feature>
<dbReference type="EMBL" id="CAJVQC010079247">
    <property type="protein sequence ID" value="CAG8816976.1"/>
    <property type="molecule type" value="Genomic_DNA"/>
</dbReference>
<feature type="non-terminal residue" evidence="1">
    <location>
        <position position="1"/>
    </location>
</feature>
<dbReference type="Proteomes" id="UP000789920">
    <property type="component" value="Unassembled WGS sequence"/>
</dbReference>
<evidence type="ECO:0000313" key="1">
    <source>
        <dbReference type="EMBL" id="CAG8816976.1"/>
    </source>
</evidence>
<keyword evidence="2" id="KW-1185">Reference proteome</keyword>
<accession>A0ACA9RZ76</accession>
<protein>
    <submittedName>
        <fullName evidence="1">17761_t:CDS:1</fullName>
    </submittedName>
</protein>
<comment type="caution">
    <text evidence="1">The sequence shown here is derived from an EMBL/GenBank/DDBJ whole genome shotgun (WGS) entry which is preliminary data.</text>
</comment>
<name>A0ACA9RZ76_9GLOM</name>
<reference evidence="1" key="1">
    <citation type="submission" date="2021-06" db="EMBL/GenBank/DDBJ databases">
        <authorList>
            <person name="Kallberg Y."/>
            <person name="Tangrot J."/>
            <person name="Rosling A."/>
        </authorList>
    </citation>
    <scope>NUCLEOTIDE SEQUENCE</scope>
    <source>
        <strain evidence="1">MA461A</strain>
    </source>
</reference>
<gene>
    <name evidence="1" type="ORF">RPERSI_LOCUS24576</name>
</gene>
<proteinExistence type="predicted"/>